<sequence>MEAHAPSFQAEIGSYKCLYTKLSSQNETMGLRVAESEMSRPKQDNIMATHFESDGCLTNGDYESYSTSTKLEESMIHPKQGRISLLWTIEVIILKHIHKKIPRSAIARLIQQGQWKMKIVNSSVTAIPLLNPSTLVKSVLLDTSHFDLVPSTDGYWKVNIFTFISAGENSDREQDENTPITERTLMRSSKTIVYKI</sequence>
<organism evidence="1 2">
    <name type="scientific">Hymenolepis diminuta</name>
    <name type="common">Rat tapeworm</name>
    <dbReference type="NCBI Taxonomy" id="6216"/>
    <lineage>
        <taxon>Eukaryota</taxon>
        <taxon>Metazoa</taxon>
        <taxon>Spiralia</taxon>
        <taxon>Lophotrochozoa</taxon>
        <taxon>Platyhelminthes</taxon>
        <taxon>Cestoda</taxon>
        <taxon>Eucestoda</taxon>
        <taxon>Cyclophyllidea</taxon>
        <taxon>Hymenolepididae</taxon>
        <taxon>Hymenolepis</taxon>
    </lineage>
</organism>
<accession>A0A564YRI1</accession>
<reference evidence="1 2" key="1">
    <citation type="submission" date="2019-07" db="EMBL/GenBank/DDBJ databases">
        <authorList>
            <person name="Jastrzebski P J."/>
            <person name="Paukszto L."/>
            <person name="Jastrzebski P J."/>
        </authorList>
    </citation>
    <scope>NUCLEOTIDE SEQUENCE [LARGE SCALE GENOMIC DNA]</scope>
    <source>
        <strain evidence="1 2">WMS-il1</strain>
    </source>
</reference>
<proteinExistence type="predicted"/>
<evidence type="ECO:0000313" key="2">
    <source>
        <dbReference type="Proteomes" id="UP000321570"/>
    </source>
</evidence>
<name>A0A564YRI1_HYMDI</name>
<dbReference type="AlphaFoldDB" id="A0A564YRI1"/>
<keyword evidence="2" id="KW-1185">Reference proteome</keyword>
<dbReference type="EMBL" id="CABIJS010000333">
    <property type="protein sequence ID" value="VUZ49589.1"/>
    <property type="molecule type" value="Genomic_DNA"/>
</dbReference>
<dbReference type="Proteomes" id="UP000321570">
    <property type="component" value="Unassembled WGS sequence"/>
</dbReference>
<protein>
    <submittedName>
        <fullName evidence="1">Uncharacterized protein</fullName>
    </submittedName>
</protein>
<gene>
    <name evidence="1" type="ORF">WMSIL1_LOCUS8951</name>
</gene>
<evidence type="ECO:0000313" key="1">
    <source>
        <dbReference type="EMBL" id="VUZ49589.1"/>
    </source>
</evidence>